<evidence type="ECO:0000259" key="2">
    <source>
        <dbReference type="Pfam" id="PF17262"/>
    </source>
</evidence>
<dbReference type="HOGENOM" id="CLU_086561_0_0_2"/>
<dbReference type="Pfam" id="PF17262">
    <property type="entry name" value="Cas6b_C"/>
    <property type="match status" value="1"/>
</dbReference>
<accession>A0B6V8</accession>
<sequence>MDLRILRLRLRSDSHVKEDAAKLRGFFATSFNDQMLLHHHFTDRLIYRYPLIQYKIIQGVPVILGINEGADVLRDVYDKFGEIRLGDRSYSVVERHICLRRERFGCAGELHAYRFVTPWLALNQENYMRYADAASWYERKEILRKILVGNILSAAKGLGYTVDEQIRLELGRVRDEICILKGVMVTGIKCEFLTNFHIPDLMGLGKSVSRGFGAVGALEGRRRKLDDCGDGVTERNEFIKGSINSTHARDPLEKEISKGRSAKKNEKSPLSKSEFQENKD</sequence>
<evidence type="ECO:0000313" key="5">
    <source>
        <dbReference type="Proteomes" id="UP000000674"/>
    </source>
</evidence>
<gene>
    <name evidence="4" type="ordered locus">Mthe_0642</name>
</gene>
<reference evidence="4 5" key="1">
    <citation type="submission" date="2006-10" db="EMBL/GenBank/DDBJ databases">
        <title>Complete sequence of Methanosaeta thermophila PT.</title>
        <authorList>
            <consortium name="US DOE Joint Genome Institute"/>
            <person name="Copeland A."/>
            <person name="Lucas S."/>
            <person name="Lapidus A."/>
            <person name="Barry K."/>
            <person name="Detter J.C."/>
            <person name="Glavina del Rio T."/>
            <person name="Hammon N."/>
            <person name="Israni S."/>
            <person name="Pitluck S."/>
            <person name="Chain P."/>
            <person name="Malfatti S."/>
            <person name="Shin M."/>
            <person name="Vergez L."/>
            <person name="Schmutz J."/>
            <person name="Larimer F."/>
            <person name="Land M."/>
            <person name="Hauser L."/>
            <person name="Kyrpides N."/>
            <person name="Kim E."/>
            <person name="Smith K.S."/>
            <person name="Ingram-Smith C."/>
            <person name="Richardson P."/>
        </authorList>
    </citation>
    <scope>NUCLEOTIDE SEQUENCE [LARGE SCALE GENOMIC DNA]</scope>
    <source>
        <strain evidence="5">DSM 6194 / JCM 14653 / NBRC 101360 / PT</strain>
    </source>
</reference>
<feature type="compositionally biased region" description="Basic and acidic residues" evidence="1">
    <location>
        <begin position="247"/>
        <end position="280"/>
    </location>
</feature>
<feature type="domain" description="Cas6b C-terminal" evidence="2">
    <location>
        <begin position="106"/>
        <end position="216"/>
    </location>
</feature>
<dbReference type="STRING" id="349307.Mthe_0642"/>
<feature type="domain" description="Cas6b N-terminal" evidence="3">
    <location>
        <begin position="1"/>
        <end position="102"/>
    </location>
</feature>
<organism evidence="4 5">
    <name type="scientific">Methanothrix thermoacetophila (strain DSM 6194 / JCM 14653 / NBRC 101360 / PT)</name>
    <name type="common">Methanosaeta thermophila</name>
    <dbReference type="NCBI Taxonomy" id="349307"/>
    <lineage>
        <taxon>Archaea</taxon>
        <taxon>Methanobacteriati</taxon>
        <taxon>Methanobacteriota</taxon>
        <taxon>Stenosarchaea group</taxon>
        <taxon>Methanomicrobia</taxon>
        <taxon>Methanotrichales</taxon>
        <taxon>Methanotrichaceae</taxon>
        <taxon>Methanothrix</taxon>
    </lineage>
</organism>
<evidence type="ECO:0000259" key="3">
    <source>
        <dbReference type="Pfam" id="PF17955"/>
    </source>
</evidence>
<dbReference type="InterPro" id="IPR020209">
    <property type="entry name" value="Cas6b_C"/>
</dbReference>
<proteinExistence type="predicted"/>
<dbReference type="Pfam" id="PF17955">
    <property type="entry name" value="Cas6b_N"/>
    <property type="match status" value="1"/>
</dbReference>
<dbReference type="AlphaFoldDB" id="A0B6V8"/>
<evidence type="ECO:0000313" key="4">
    <source>
        <dbReference type="EMBL" id="ABK14432.1"/>
    </source>
</evidence>
<name>A0B6V8_METTP</name>
<keyword evidence="5" id="KW-1185">Reference proteome</keyword>
<dbReference type="EMBL" id="CP000477">
    <property type="protein sequence ID" value="ABK14432.1"/>
    <property type="molecule type" value="Genomic_DNA"/>
</dbReference>
<evidence type="ECO:0000256" key="1">
    <source>
        <dbReference type="SAM" id="MobiDB-lite"/>
    </source>
</evidence>
<evidence type="ECO:0008006" key="6">
    <source>
        <dbReference type="Google" id="ProtNLM"/>
    </source>
</evidence>
<dbReference type="Proteomes" id="UP000000674">
    <property type="component" value="Chromosome"/>
</dbReference>
<dbReference type="KEGG" id="mtp:Mthe_0642"/>
<feature type="region of interest" description="Disordered" evidence="1">
    <location>
        <begin position="240"/>
        <end position="280"/>
    </location>
</feature>
<dbReference type="InterPro" id="IPR041528">
    <property type="entry name" value="Cas6b_N"/>
</dbReference>
<protein>
    <recommendedName>
        <fullName evidence="6">DNA repair protein</fullName>
    </recommendedName>
</protein>